<evidence type="ECO:0000313" key="2">
    <source>
        <dbReference type="Proteomes" id="UP000235392"/>
    </source>
</evidence>
<evidence type="ECO:0000313" key="1">
    <source>
        <dbReference type="EMBL" id="PLW10285.1"/>
    </source>
</evidence>
<comment type="caution">
    <text evidence="1">The sequence shown here is derived from an EMBL/GenBank/DDBJ whole genome shotgun (WGS) entry which is preliminary data.</text>
</comment>
<dbReference type="EMBL" id="PGCI01000969">
    <property type="protein sequence ID" value="PLW10285.1"/>
    <property type="molecule type" value="Genomic_DNA"/>
</dbReference>
<name>A0A2N5SAQ0_9BASI</name>
<organism evidence="1 2">
    <name type="scientific">Puccinia coronata f. sp. avenae</name>
    <dbReference type="NCBI Taxonomy" id="200324"/>
    <lineage>
        <taxon>Eukaryota</taxon>
        <taxon>Fungi</taxon>
        <taxon>Dikarya</taxon>
        <taxon>Basidiomycota</taxon>
        <taxon>Pucciniomycotina</taxon>
        <taxon>Pucciniomycetes</taxon>
        <taxon>Pucciniales</taxon>
        <taxon>Pucciniaceae</taxon>
        <taxon>Puccinia</taxon>
    </lineage>
</organism>
<dbReference type="AlphaFoldDB" id="A0A2N5SAQ0"/>
<dbReference type="Proteomes" id="UP000235392">
    <property type="component" value="Unassembled WGS sequence"/>
</dbReference>
<reference evidence="1 2" key="1">
    <citation type="submission" date="2017-11" db="EMBL/GenBank/DDBJ databases">
        <title>De novo assembly and phasing of dikaryotic genomes from two isolates of Puccinia coronata f. sp. avenae, the causal agent of oat crown rust.</title>
        <authorList>
            <person name="Miller M.E."/>
            <person name="Zhang Y."/>
            <person name="Omidvar V."/>
            <person name="Sperschneider J."/>
            <person name="Schwessinger B."/>
            <person name="Raley C."/>
            <person name="Palmer J.M."/>
            <person name="Garnica D."/>
            <person name="Upadhyaya N."/>
            <person name="Rathjen J."/>
            <person name="Taylor J.M."/>
            <person name="Park R.F."/>
            <person name="Dodds P.N."/>
            <person name="Hirsch C.D."/>
            <person name="Kianian S.F."/>
            <person name="Figueroa M."/>
        </authorList>
    </citation>
    <scope>NUCLEOTIDE SEQUENCE [LARGE SCALE GENOMIC DNA]</scope>
    <source>
        <strain evidence="1">12SD80</strain>
    </source>
</reference>
<accession>A0A2N5SAQ0</accession>
<proteinExistence type="predicted"/>
<protein>
    <submittedName>
        <fullName evidence="1">Uncharacterized protein</fullName>
    </submittedName>
</protein>
<gene>
    <name evidence="1" type="ORF">PCASD_24897</name>
</gene>
<sequence length="194" mass="22564">MDHPSALPTPSPSPSHSQVESRAGSMLSLLKSYAMQPVRVAPIAIDYEICFQILVLSNDTMKWNSSPSQWKYIESSKDSPKLEIDLQAITWKKCQQDFIKHIFHEHPYLMDYVRQAVNRAETSWFGYIEGNKDYRGHYNLDRVQIRDHLQFLDFATQAYDAYAKQIHIKVIREAPPKALQMDRIDINNVQQQPL</sequence>